<name>A0ABX9UY62_9PSED</name>
<dbReference type="Gene3D" id="3.40.50.2000">
    <property type="entry name" value="Glycogen Phosphorylase B"/>
    <property type="match status" value="2"/>
</dbReference>
<dbReference type="CDD" id="cd03794">
    <property type="entry name" value="GT4_WbuB-like"/>
    <property type="match status" value="1"/>
</dbReference>
<gene>
    <name evidence="2" type="ORF">EA798_07765</name>
</gene>
<dbReference type="InterPro" id="IPR050194">
    <property type="entry name" value="Glycosyltransferase_grp1"/>
</dbReference>
<evidence type="ECO:0000259" key="1">
    <source>
        <dbReference type="Pfam" id="PF00534"/>
    </source>
</evidence>
<sequence>MRKRILLLSFFYPPDLSAGSFRVKALVDALCARTAGEIDIDVLTTQPNRYHSHASEALAVEEQGCVCIRRVQLPVHKSGFVDQAKAFAAFAWQANQIAGGGRYDVVMATSSRLMTAVLGSWIARRQRARLYLDIRDIFVENLRELFIAPLGKPLSVAFAALERWAVGRAEKVNLVAAGFLGYFQPRYPKQRFSLYSNGVDDDFLNFPEAGLAFKAPGKPLYILYAGNIGDGQGLHLIIPALAQRLGARAHFCIVGAGGRLQALRDAVAGVDLNNVEFISPVERERLLDMYKQADVLFLHLNDFSAFQRVLPSKLFEYAATGKPILAGVAGFAADFVETEVTNAEVFAPCDVEGAIAAMEKLSLEPKARPEFVERFSRRRIMEAMAEDVLELVREAD</sequence>
<dbReference type="PANTHER" id="PTHR45947">
    <property type="entry name" value="SULFOQUINOVOSYL TRANSFERASE SQD2"/>
    <property type="match status" value="1"/>
</dbReference>
<dbReference type="PANTHER" id="PTHR45947:SF3">
    <property type="entry name" value="SULFOQUINOVOSYL TRANSFERASE SQD2"/>
    <property type="match status" value="1"/>
</dbReference>
<reference evidence="2 3" key="1">
    <citation type="submission" date="2018-10" db="EMBL/GenBank/DDBJ databases">
        <title>Pseudomonas songnenensis NEAU-ST5-5(T) genome.</title>
        <authorList>
            <person name="Pengp J."/>
            <person name="Liu Z.-P."/>
        </authorList>
    </citation>
    <scope>NUCLEOTIDE SEQUENCE [LARGE SCALE GENOMIC DNA]</scope>
    <source>
        <strain evidence="2 3">NEAU-ST5-5</strain>
    </source>
</reference>
<dbReference type="Pfam" id="PF00534">
    <property type="entry name" value="Glycos_transf_1"/>
    <property type="match status" value="1"/>
</dbReference>
<dbReference type="SUPFAM" id="SSF53756">
    <property type="entry name" value="UDP-Glycosyltransferase/glycogen phosphorylase"/>
    <property type="match status" value="1"/>
</dbReference>
<dbReference type="EMBL" id="RFFN01000002">
    <property type="protein sequence ID" value="RMH98292.1"/>
    <property type="molecule type" value="Genomic_DNA"/>
</dbReference>
<organism evidence="2 3">
    <name type="scientific">Pseudomonas songnenensis</name>
    <dbReference type="NCBI Taxonomy" id="1176259"/>
    <lineage>
        <taxon>Bacteria</taxon>
        <taxon>Pseudomonadati</taxon>
        <taxon>Pseudomonadota</taxon>
        <taxon>Gammaproteobacteria</taxon>
        <taxon>Pseudomonadales</taxon>
        <taxon>Pseudomonadaceae</taxon>
        <taxon>Pseudomonas</taxon>
    </lineage>
</organism>
<protein>
    <submittedName>
        <fullName evidence="2">Glycosyltransferase WbuB</fullName>
    </submittedName>
</protein>
<evidence type="ECO:0000313" key="2">
    <source>
        <dbReference type="EMBL" id="RMH98292.1"/>
    </source>
</evidence>
<dbReference type="Proteomes" id="UP000279228">
    <property type="component" value="Unassembled WGS sequence"/>
</dbReference>
<comment type="caution">
    <text evidence="2">The sequence shown here is derived from an EMBL/GenBank/DDBJ whole genome shotgun (WGS) entry which is preliminary data.</text>
</comment>
<evidence type="ECO:0000313" key="3">
    <source>
        <dbReference type="Proteomes" id="UP000279228"/>
    </source>
</evidence>
<keyword evidence="3" id="KW-1185">Reference proteome</keyword>
<accession>A0ABX9UY62</accession>
<proteinExistence type="predicted"/>
<dbReference type="RefSeq" id="WP_122098567.1">
    <property type="nucleotide sequence ID" value="NZ_JAMOHS010000005.1"/>
</dbReference>
<feature type="domain" description="Glycosyl transferase family 1" evidence="1">
    <location>
        <begin position="215"/>
        <end position="373"/>
    </location>
</feature>
<dbReference type="InterPro" id="IPR001296">
    <property type="entry name" value="Glyco_trans_1"/>
</dbReference>